<dbReference type="GO" id="GO:0004190">
    <property type="term" value="F:aspartic-type endopeptidase activity"/>
    <property type="evidence" value="ECO:0007669"/>
    <property type="project" value="UniProtKB-KW"/>
</dbReference>
<dbReference type="InterPro" id="IPR034164">
    <property type="entry name" value="Pepsin-like_dom"/>
</dbReference>
<dbReference type="PANTHER" id="PTHR47966">
    <property type="entry name" value="BETA-SITE APP-CLEAVING ENZYME, ISOFORM A-RELATED"/>
    <property type="match status" value="1"/>
</dbReference>
<feature type="domain" description="Peptidase A1" evidence="6">
    <location>
        <begin position="69"/>
        <end position="410"/>
    </location>
</feature>
<keyword evidence="8" id="KW-1185">Reference proteome</keyword>
<reference evidence="7 8" key="1">
    <citation type="journal article" date="2018" name="Mycol. Prog.">
        <title>Coniella lustricola, a new species from submerged detritus.</title>
        <authorList>
            <person name="Raudabaugh D.B."/>
            <person name="Iturriaga T."/>
            <person name="Carver A."/>
            <person name="Mondo S."/>
            <person name="Pangilinan J."/>
            <person name="Lipzen A."/>
            <person name="He G."/>
            <person name="Amirebrahimi M."/>
            <person name="Grigoriev I.V."/>
            <person name="Miller A.N."/>
        </authorList>
    </citation>
    <scope>NUCLEOTIDE SEQUENCE [LARGE SCALE GENOMIC DNA]</scope>
    <source>
        <strain evidence="7 8">B22-T-1</strain>
    </source>
</reference>
<feature type="active site" evidence="3">
    <location>
        <position position="87"/>
    </location>
</feature>
<dbReference type="InterPro" id="IPR001461">
    <property type="entry name" value="Aspartic_peptidase_A1"/>
</dbReference>
<dbReference type="InterPro" id="IPR033121">
    <property type="entry name" value="PEPTIDASE_A1"/>
</dbReference>
<dbReference type="SUPFAM" id="SSF50630">
    <property type="entry name" value="Acid proteases"/>
    <property type="match status" value="1"/>
</dbReference>
<dbReference type="OrthoDB" id="771136at2759"/>
<dbReference type="InterPro" id="IPR001969">
    <property type="entry name" value="Aspartic_peptidase_AS"/>
</dbReference>
<evidence type="ECO:0000256" key="3">
    <source>
        <dbReference type="PIRSR" id="PIRSR601461-1"/>
    </source>
</evidence>
<evidence type="ECO:0000256" key="2">
    <source>
        <dbReference type="ARBA" id="ARBA00022750"/>
    </source>
</evidence>
<dbReference type="InParanoid" id="A0A2T3A5Z7"/>
<keyword evidence="4" id="KW-0645">Protease</keyword>
<evidence type="ECO:0000313" key="7">
    <source>
        <dbReference type="EMBL" id="PSR83510.1"/>
    </source>
</evidence>
<dbReference type="PROSITE" id="PS51767">
    <property type="entry name" value="PEPTIDASE_A1"/>
    <property type="match status" value="1"/>
</dbReference>
<comment type="similarity">
    <text evidence="1 4">Belongs to the peptidase A1 family.</text>
</comment>
<dbReference type="CDD" id="cd05471">
    <property type="entry name" value="pepsin_like"/>
    <property type="match status" value="1"/>
</dbReference>
<dbReference type="PANTHER" id="PTHR47966:SF51">
    <property type="entry name" value="BETA-SITE APP-CLEAVING ENZYME, ISOFORM A-RELATED"/>
    <property type="match status" value="1"/>
</dbReference>
<dbReference type="Gene3D" id="2.40.70.10">
    <property type="entry name" value="Acid Proteases"/>
    <property type="match status" value="2"/>
</dbReference>
<keyword evidence="2 4" id="KW-0064">Aspartyl protease</keyword>
<keyword evidence="4" id="KW-0378">Hydrolase</keyword>
<sequence>MHFTDLGLLALGTAVSARTITLPLRSGSVQNDGRGPRGVTKYQRRAADASSSGVNVPVTDWFNGTDNQWYTTFSVGTPPQNFTALFDTGSPAFIIGASNCTTCGDKNLFDPSLSSTYLDSPGKFENYLFSTGADSQPFAEPEGATGYLVQDTISWGDLTVENQEFVICVTMSEALDAMPIDGIMGMSVRSSGSSESWYWNLVDSGQLDSGVYSFYIPGGDITGGEVTLGGIDKTKYTGDLQYTKLNVESNLFESYVVNWNGMYINGEVLDNGTDAFTTGWAILDTGTAFMQTPDYETAVNIYAKISSNITQIDPAGAWGAPCDELDSVAPDLTFLFGPATGALNVTIPKASFNLGEYPGLPGICQALFNNPSAGIGSWFVGKKAEWLVGSPLLKQYYTVWDSDNSRIGWGQLADGPGFTA</sequence>
<dbReference type="InterPro" id="IPR021109">
    <property type="entry name" value="Peptidase_aspartic_dom_sf"/>
</dbReference>
<dbReference type="GO" id="GO:0006508">
    <property type="term" value="P:proteolysis"/>
    <property type="evidence" value="ECO:0007669"/>
    <property type="project" value="UniProtKB-KW"/>
</dbReference>
<dbReference type="PROSITE" id="PS00141">
    <property type="entry name" value="ASP_PROTEASE"/>
    <property type="match status" value="1"/>
</dbReference>
<feature type="chain" id="PRO_5015431189" evidence="5">
    <location>
        <begin position="18"/>
        <end position="420"/>
    </location>
</feature>
<evidence type="ECO:0000313" key="8">
    <source>
        <dbReference type="Proteomes" id="UP000241462"/>
    </source>
</evidence>
<name>A0A2T3A5Z7_9PEZI</name>
<feature type="signal peptide" evidence="5">
    <location>
        <begin position="1"/>
        <end position="17"/>
    </location>
</feature>
<dbReference type="EMBL" id="KZ678459">
    <property type="protein sequence ID" value="PSR83510.1"/>
    <property type="molecule type" value="Genomic_DNA"/>
</dbReference>
<proteinExistence type="inferred from homology"/>
<evidence type="ECO:0000256" key="1">
    <source>
        <dbReference type="ARBA" id="ARBA00007447"/>
    </source>
</evidence>
<evidence type="ECO:0000259" key="6">
    <source>
        <dbReference type="PROSITE" id="PS51767"/>
    </source>
</evidence>
<dbReference type="Proteomes" id="UP000241462">
    <property type="component" value="Unassembled WGS sequence"/>
</dbReference>
<organism evidence="7 8">
    <name type="scientific">Coniella lustricola</name>
    <dbReference type="NCBI Taxonomy" id="2025994"/>
    <lineage>
        <taxon>Eukaryota</taxon>
        <taxon>Fungi</taxon>
        <taxon>Dikarya</taxon>
        <taxon>Ascomycota</taxon>
        <taxon>Pezizomycotina</taxon>
        <taxon>Sordariomycetes</taxon>
        <taxon>Sordariomycetidae</taxon>
        <taxon>Diaporthales</taxon>
        <taxon>Schizoparmaceae</taxon>
        <taxon>Coniella</taxon>
    </lineage>
</organism>
<dbReference type="STRING" id="2025994.A0A2T3A5Z7"/>
<dbReference type="PRINTS" id="PR00792">
    <property type="entry name" value="PEPSIN"/>
</dbReference>
<feature type="active site" evidence="3">
    <location>
        <position position="284"/>
    </location>
</feature>
<accession>A0A2T3A5Z7</accession>
<protein>
    <submittedName>
        <fullName evidence="7">Aspartic peptidase domain-containing protein</fullName>
    </submittedName>
</protein>
<dbReference type="Pfam" id="PF00026">
    <property type="entry name" value="Asp"/>
    <property type="match status" value="1"/>
</dbReference>
<dbReference type="AlphaFoldDB" id="A0A2T3A5Z7"/>
<evidence type="ECO:0000256" key="5">
    <source>
        <dbReference type="SAM" id="SignalP"/>
    </source>
</evidence>
<dbReference type="GO" id="GO:0000324">
    <property type="term" value="C:fungal-type vacuole"/>
    <property type="evidence" value="ECO:0007669"/>
    <property type="project" value="TreeGrafter"/>
</dbReference>
<evidence type="ECO:0000256" key="4">
    <source>
        <dbReference type="RuleBase" id="RU000454"/>
    </source>
</evidence>
<gene>
    <name evidence="7" type="ORF">BD289DRAFT_369914</name>
</gene>
<keyword evidence="5" id="KW-0732">Signal</keyword>